<dbReference type="PROSITE" id="PS50112">
    <property type="entry name" value="PAS"/>
    <property type="match status" value="1"/>
</dbReference>
<dbReference type="CDD" id="cd16936">
    <property type="entry name" value="HATPase_RsbW-like"/>
    <property type="match status" value="1"/>
</dbReference>
<dbReference type="PANTHER" id="PTHR43156:SF2">
    <property type="entry name" value="STAGE II SPORULATION PROTEIN E"/>
    <property type="match status" value="1"/>
</dbReference>
<dbReference type="InterPro" id="IPR052016">
    <property type="entry name" value="Bact_Sigma-Reg"/>
</dbReference>
<proteinExistence type="predicted"/>
<dbReference type="SUPFAM" id="SSF55785">
    <property type="entry name" value="PYP-like sensor domain (PAS domain)"/>
    <property type="match status" value="2"/>
</dbReference>
<dbReference type="Pfam" id="PF01590">
    <property type="entry name" value="GAF"/>
    <property type="match status" value="1"/>
</dbReference>
<evidence type="ECO:0000313" key="3">
    <source>
        <dbReference type="EMBL" id="SEG72636.1"/>
    </source>
</evidence>
<evidence type="ECO:0000313" key="4">
    <source>
        <dbReference type="Proteomes" id="UP000236754"/>
    </source>
</evidence>
<dbReference type="InterPro" id="IPR003594">
    <property type="entry name" value="HATPase_dom"/>
</dbReference>
<dbReference type="SUPFAM" id="SSF55781">
    <property type="entry name" value="GAF domain-like"/>
    <property type="match status" value="1"/>
</dbReference>
<dbReference type="Proteomes" id="UP000236754">
    <property type="component" value="Unassembled WGS sequence"/>
</dbReference>
<dbReference type="Pfam" id="PF08448">
    <property type="entry name" value="PAS_4"/>
    <property type="match status" value="1"/>
</dbReference>
<dbReference type="InterPro" id="IPR000014">
    <property type="entry name" value="PAS"/>
</dbReference>
<dbReference type="SUPFAM" id="SSF55874">
    <property type="entry name" value="ATPase domain of HSP90 chaperone/DNA topoisomerase II/histidine kinase"/>
    <property type="match status" value="1"/>
</dbReference>
<accession>A0A1H6CJQ3</accession>
<dbReference type="Gene3D" id="3.30.565.10">
    <property type="entry name" value="Histidine kinase-like ATPase, C-terminal domain"/>
    <property type="match status" value="1"/>
</dbReference>
<evidence type="ECO:0000259" key="2">
    <source>
        <dbReference type="PROSITE" id="PS50112"/>
    </source>
</evidence>
<gene>
    <name evidence="3" type="ORF">SAMN05216223_10925</name>
</gene>
<dbReference type="InterPro" id="IPR029016">
    <property type="entry name" value="GAF-like_dom_sf"/>
</dbReference>
<organism evidence="3 4">
    <name type="scientific">Actinacidiphila yanglinensis</name>
    <dbReference type="NCBI Taxonomy" id="310779"/>
    <lineage>
        <taxon>Bacteria</taxon>
        <taxon>Bacillati</taxon>
        <taxon>Actinomycetota</taxon>
        <taxon>Actinomycetes</taxon>
        <taxon>Kitasatosporales</taxon>
        <taxon>Streptomycetaceae</taxon>
        <taxon>Actinacidiphila</taxon>
    </lineage>
</organism>
<dbReference type="Pfam" id="PF13581">
    <property type="entry name" value="HATPase_c_2"/>
    <property type="match status" value="1"/>
</dbReference>
<dbReference type="SMART" id="SM00331">
    <property type="entry name" value="PP2C_SIG"/>
    <property type="match status" value="1"/>
</dbReference>
<dbReference type="CDD" id="cd00130">
    <property type="entry name" value="PAS"/>
    <property type="match status" value="2"/>
</dbReference>
<dbReference type="GO" id="GO:0006355">
    <property type="term" value="P:regulation of DNA-templated transcription"/>
    <property type="evidence" value="ECO:0007669"/>
    <property type="project" value="InterPro"/>
</dbReference>
<sequence>MPSDDLLMMVDGMGLVVEWSRPAEELLGRSGEEVVGRPAAVLVTDTDPDPGQDAPALRHRDGHPVATELRVRPVVRPDSSVLWAVHRAADSEGSPTDGTALLEALFARSPAGLHILDADLRIIQTNTAAQTLCAEPAERLLGHRITDVYDLFSPSRVDAMLREVLESGAPAPERPEAAHSKARPGRRCMLSLSAFRLQDPQGTVLGAAVIVRDVTAVHAARDRTRILEAVRDRVGQTLDVVATCEDLADSLVPSFADVAVVEVVDSVVRGEEPPLGSAARGVPLRRAAACSGSRQYDVRAHPVGDVRSLPAPTPYSQSLTDLRPRLVALGPQTPWLEADPARAEAIRAGGAHSLIVAPLSLRGMVLGLVSLYRTERGAGFDEDDVDLALLVASHGALSIDNARRFTREHTVATTIHQHLLPQRPASQTTVETAHAQEFGESGGGGWFDVFGLSGGRTALVVGEVSGQTIHTAAAMGQLRTVIRSLSALDQEPDELLARVNDTVNQLAAERTALPPGDPLRREALTASCLYAIYDPFTCSCTIARAGHPSPVIAHPDGSVEIPDLPKRAPLGADEGLPFSATTLNLADGSVLGFYTPALLEARPHSLEILRQTLAGADRSLQGLCDDALYRLRASTTHTDALLLLARIHPFPASVTADWPLQDSLEAAATARALVRRRLTDWNQPAETVDSTELIVSELVTNAVRYGRAPRRLRVIRDHVLTCEVHDSNDTAPRMHHAHTVDEGGRGLFIVGQVADNWGTRYTEEGKAVWTEQILPDT</sequence>
<dbReference type="EMBL" id="FNVU01000009">
    <property type="protein sequence ID" value="SEG72636.1"/>
    <property type="molecule type" value="Genomic_DNA"/>
</dbReference>
<dbReference type="SMART" id="SM00091">
    <property type="entry name" value="PAS"/>
    <property type="match status" value="2"/>
</dbReference>
<dbReference type="Pfam" id="PF00989">
    <property type="entry name" value="PAS"/>
    <property type="match status" value="1"/>
</dbReference>
<dbReference type="InterPro" id="IPR036890">
    <property type="entry name" value="HATPase_C_sf"/>
</dbReference>
<name>A0A1H6CJQ3_9ACTN</name>
<dbReference type="InterPro" id="IPR036457">
    <property type="entry name" value="PPM-type-like_dom_sf"/>
</dbReference>
<dbReference type="SMART" id="SM00065">
    <property type="entry name" value="GAF"/>
    <property type="match status" value="1"/>
</dbReference>
<dbReference type="RefSeq" id="WP_160145079.1">
    <property type="nucleotide sequence ID" value="NZ_FNVU01000009.1"/>
</dbReference>
<dbReference type="Pfam" id="PF07228">
    <property type="entry name" value="SpoIIE"/>
    <property type="match status" value="1"/>
</dbReference>
<dbReference type="InterPro" id="IPR003018">
    <property type="entry name" value="GAF"/>
</dbReference>
<keyword evidence="4" id="KW-1185">Reference proteome</keyword>
<dbReference type="AlphaFoldDB" id="A0A1H6CJQ3"/>
<protein>
    <submittedName>
        <fullName evidence="3">PAS domain S-box-containing protein</fullName>
    </submittedName>
</protein>
<dbReference type="GO" id="GO:0016791">
    <property type="term" value="F:phosphatase activity"/>
    <property type="evidence" value="ECO:0007669"/>
    <property type="project" value="TreeGrafter"/>
</dbReference>
<dbReference type="Gene3D" id="3.30.450.20">
    <property type="entry name" value="PAS domain"/>
    <property type="match status" value="2"/>
</dbReference>
<dbReference type="Gene3D" id="3.60.40.10">
    <property type="entry name" value="PPM-type phosphatase domain"/>
    <property type="match status" value="1"/>
</dbReference>
<dbReference type="Gene3D" id="3.30.450.40">
    <property type="match status" value="1"/>
</dbReference>
<evidence type="ECO:0000256" key="1">
    <source>
        <dbReference type="ARBA" id="ARBA00022801"/>
    </source>
</evidence>
<dbReference type="InterPro" id="IPR013767">
    <property type="entry name" value="PAS_fold"/>
</dbReference>
<keyword evidence="1" id="KW-0378">Hydrolase</keyword>
<dbReference type="NCBIfam" id="TIGR00229">
    <property type="entry name" value="sensory_box"/>
    <property type="match status" value="1"/>
</dbReference>
<dbReference type="PANTHER" id="PTHR43156">
    <property type="entry name" value="STAGE II SPORULATION PROTEIN E-RELATED"/>
    <property type="match status" value="1"/>
</dbReference>
<dbReference type="FunFam" id="3.30.565.10:FF:000028">
    <property type="entry name" value="PAS sensor protein"/>
    <property type="match status" value="1"/>
</dbReference>
<reference evidence="3 4" key="1">
    <citation type="submission" date="2016-10" db="EMBL/GenBank/DDBJ databases">
        <authorList>
            <person name="de Groot N.N."/>
        </authorList>
    </citation>
    <scope>NUCLEOTIDE SEQUENCE [LARGE SCALE GENOMIC DNA]</scope>
    <source>
        <strain evidence="3 4">CGMCC 4.2023</strain>
    </source>
</reference>
<dbReference type="InterPro" id="IPR035965">
    <property type="entry name" value="PAS-like_dom_sf"/>
</dbReference>
<dbReference type="OrthoDB" id="118142at2"/>
<feature type="domain" description="PAS" evidence="2">
    <location>
        <begin position="1"/>
        <end position="49"/>
    </location>
</feature>
<dbReference type="InterPro" id="IPR013656">
    <property type="entry name" value="PAS_4"/>
</dbReference>
<dbReference type="InterPro" id="IPR001932">
    <property type="entry name" value="PPM-type_phosphatase-like_dom"/>
</dbReference>